<dbReference type="GO" id="GO:0006508">
    <property type="term" value="P:proteolysis"/>
    <property type="evidence" value="ECO:0007669"/>
    <property type="project" value="UniProtKB-KW"/>
</dbReference>
<evidence type="ECO:0000256" key="1">
    <source>
        <dbReference type="SAM" id="SignalP"/>
    </source>
</evidence>
<sequence>MKHPLRSLFLLLTCCHFMLMMAVPARRGHWKEVLTNDGKSVNVEFLGDERIRYARAVDGTCYVLNKATGRYQRISRDSIVASAAKRYVSASRRFASSVRRTAAASPIFSGNKHGLVILAEFPNKRFSMADPVALYRKITNAPDYHDNGFQGSVRDYFKAQSGGKFILDFDVAGPVMMSQPYEYYGNDDEKNIGDMVIEACKGVQDSIDFSRYDWDGDGEAEEVFVLFAGYGQNDYDSSNDSLIWPLMFTLEEDRKVLKINGTKINTYACSNELKYDGKIAGIGTFCHEFSHCMGFPDVYDVQDKGSFAMDAWDLMDYGNYNGDGYLPAGYTAYEKMTCGWLSPVELGNNSVEVKDMKPLADGGQAYLIRHPQYANEYFLLENRQPVGFDRQLPGSGVLITHVDYDKDAWEANAVNTLGLYNDYYGDHLHLALVPADGLSTHSTVAHDTYPYGSRNIFSDSSSPATQLFHDNYDGSRLLHCSVTNIDVDGDGLASFTYSPDLSLATNQEEGEYLLKETFSNCKSTGGNDGRFNGAIANGSFLSDLKGWNPKCKAYAGDHCARFGSSGSAADKTFIVTTPYFTLPGDTVTLTFRLAGWNTKSEGTDLQLFLSQSDAQFTEAKGATIMTTMQKGQWQTYTYHIVGKGSCSLTFIATGRFFLDDVYITRAVTTGISALPQSNGVSSCIYSLSGQNMGTDPAALPKGIYIVNHHKVILGK</sequence>
<keyword evidence="3" id="KW-0645">Protease</keyword>
<feature type="domain" description="Peptidase M6-like" evidence="2">
    <location>
        <begin position="151"/>
        <end position="333"/>
    </location>
</feature>
<feature type="chain" id="PRO_5029600073" evidence="1">
    <location>
        <begin position="23"/>
        <end position="715"/>
    </location>
</feature>
<dbReference type="PANTHER" id="PTHR41775:SF1">
    <property type="entry name" value="PEPTIDASE M6-LIKE DOMAIN-CONTAINING PROTEIN"/>
    <property type="match status" value="1"/>
</dbReference>
<evidence type="ECO:0000313" key="4">
    <source>
        <dbReference type="Proteomes" id="UP000438914"/>
    </source>
</evidence>
<organism evidence="3 4">
    <name type="scientific">Hallella mizrahii</name>
    <dbReference type="NCBI Taxonomy" id="2606637"/>
    <lineage>
        <taxon>Bacteria</taxon>
        <taxon>Pseudomonadati</taxon>
        <taxon>Bacteroidota</taxon>
        <taxon>Bacteroidia</taxon>
        <taxon>Bacteroidales</taxon>
        <taxon>Prevotellaceae</taxon>
        <taxon>Hallella</taxon>
    </lineage>
</organism>
<feature type="signal peptide" evidence="1">
    <location>
        <begin position="1"/>
        <end position="22"/>
    </location>
</feature>
<comment type="caution">
    <text evidence="3">The sequence shown here is derived from an EMBL/GenBank/DDBJ whole genome shotgun (WGS) entry which is preliminary data.</text>
</comment>
<evidence type="ECO:0000313" key="3">
    <source>
        <dbReference type="EMBL" id="MST84144.1"/>
    </source>
</evidence>
<dbReference type="Pfam" id="PF05547">
    <property type="entry name" value="Peptidase_M6"/>
    <property type="match status" value="1"/>
</dbReference>
<reference evidence="3 4" key="1">
    <citation type="submission" date="2019-08" db="EMBL/GenBank/DDBJ databases">
        <title>In-depth cultivation of the pig gut microbiome towards novel bacterial diversity and tailored functional studies.</title>
        <authorList>
            <person name="Wylensek D."/>
            <person name="Hitch T.C.A."/>
            <person name="Clavel T."/>
        </authorList>
    </citation>
    <scope>NUCLEOTIDE SEQUENCE [LARGE SCALE GENOMIC DNA]</scope>
    <source>
        <strain evidence="3 4">LKV-178-WT-2A</strain>
    </source>
</reference>
<gene>
    <name evidence="3" type="ORF">FYJ73_05595</name>
</gene>
<dbReference type="AlphaFoldDB" id="A0A7K0KE34"/>
<keyword evidence="3" id="KW-0482">Metalloprotease</keyword>
<protein>
    <submittedName>
        <fullName evidence="3">M6 family metalloprotease domain-containing protein</fullName>
    </submittedName>
</protein>
<dbReference type="EMBL" id="VUNG01000009">
    <property type="protein sequence ID" value="MST84144.1"/>
    <property type="molecule type" value="Genomic_DNA"/>
</dbReference>
<dbReference type="SUPFAM" id="SSF55486">
    <property type="entry name" value="Metalloproteases ('zincins'), catalytic domain"/>
    <property type="match status" value="1"/>
</dbReference>
<name>A0A7K0KE34_9BACT</name>
<dbReference type="GO" id="GO:0008237">
    <property type="term" value="F:metallopeptidase activity"/>
    <property type="evidence" value="ECO:0007669"/>
    <property type="project" value="UniProtKB-KW"/>
</dbReference>
<dbReference type="InterPro" id="IPR008757">
    <property type="entry name" value="Peptidase_M6-like_domain"/>
</dbReference>
<keyword evidence="4" id="KW-1185">Reference proteome</keyword>
<dbReference type="Gene3D" id="2.60.120.260">
    <property type="entry name" value="Galactose-binding domain-like"/>
    <property type="match status" value="1"/>
</dbReference>
<proteinExistence type="predicted"/>
<keyword evidence="3" id="KW-0378">Hydrolase</keyword>
<dbReference type="NCBIfam" id="TIGR03296">
    <property type="entry name" value="M6dom_TIGR03296"/>
    <property type="match status" value="1"/>
</dbReference>
<dbReference type="PANTHER" id="PTHR41775">
    <property type="entry name" value="SECRETED PROTEIN-RELATED"/>
    <property type="match status" value="1"/>
</dbReference>
<accession>A0A7K0KE34</accession>
<dbReference type="Proteomes" id="UP000438914">
    <property type="component" value="Unassembled WGS sequence"/>
</dbReference>
<evidence type="ECO:0000259" key="2">
    <source>
        <dbReference type="Pfam" id="PF05547"/>
    </source>
</evidence>
<keyword evidence="1" id="KW-0732">Signal</keyword>